<dbReference type="eggNOG" id="ENOG502QT02">
    <property type="taxonomic scope" value="Eukaryota"/>
</dbReference>
<evidence type="ECO:0000256" key="3">
    <source>
        <dbReference type="ARBA" id="ARBA00022448"/>
    </source>
</evidence>
<keyword evidence="7 8" id="KW-0472">Membrane</keyword>
<dbReference type="PANTHER" id="PTHR31686">
    <property type="match status" value="1"/>
</dbReference>
<evidence type="ECO:0000256" key="7">
    <source>
        <dbReference type="ARBA" id="ARBA00023136"/>
    </source>
</evidence>
<comment type="subcellular location">
    <subcellularLocation>
        <location evidence="1">Cell membrane</location>
        <topology evidence="1">Multi-pass membrane protein</topology>
    </subcellularLocation>
</comment>
<dbReference type="Gene3D" id="1.50.10.150">
    <property type="entry name" value="Voltage-dependent anion channel"/>
    <property type="match status" value="1"/>
</dbReference>
<dbReference type="OrthoDB" id="1099at2759"/>
<evidence type="ECO:0000313" key="9">
    <source>
        <dbReference type="EMBL" id="EPQ57450.1"/>
    </source>
</evidence>
<evidence type="ECO:0000256" key="1">
    <source>
        <dbReference type="ARBA" id="ARBA00004651"/>
    </source>
</evidence>
<protein>
    <submittedName>
        <fullName evidence="9">Uncharacterized protein</fullName>
    </submittedName>
</protein>
<proteinExistence type="inferred from homology"/>
<dbReference type="OMA" id="WIIDAVI"/>
<dbReference type="RefSeq" id="XP_007864547.1">
    <property type="nucleotide sequence ID" value="XM_007866356.1"/>
</dbReference>
<keyword evidence="6 8" id="KW-1133">Transmembrane helix</keyword>
<dbReference type="GO" id="GO:0005886">
    <property type="term" value="C:plasma membrane"/>
    <property type="evidence" value="ECO:0007669"/>
    <property type="project" value="UniProtKB-SubCell"/>
</dbReference>
<dbReference type="GeneID" id="19298675"/>
<keyword evidence="10" id="KW-1185">Reference proteome</keyword>
<reference evidence="9 10" key="1">
    <citation type="journal article" date="2012" name="Science">
        <title>The Paleozoic origin of enzymatic lignin decomposition reconstructed from 31 fungal genomes.</title>
        <authorList>
            <person name="Floudas D."/>
            <person name="Binder M."/>
            <person name="Riley R."/>
            <person name="Barry K."/>
            <person name="Blanchette R.A."/>
            <person name="Henrissat B."/>
            <person name="Martinez A.T."/>
            <person name="Otillar R."/>
            <person name="Spatafora J.W."/>
            <person name="Yadav J.S."/>
            <person name="Aerts A."/>
            <person name="Benoit I."/>
            <person name="Boyd A."/>
            <person name="Carlson A."/>
            <person name="Copeland A."/>
            <person name="Coutinho P.M."/>
            <person name="de Vries R.P."/>
            <person name="Ferreira P."/>
            <person name="Findley K."/>
            <person name="Foster B."/>
            <person name="Gaskell J."/>
            <person name="Glotzer D."/>
            <person name="Gorecki P."/>
            <person name="Heitman J."/>
            <person name="Hesse C."/>
            <person name="Hori C."/>
            <person name="Igarashi K."/>
            <person name="Jurgens J.A."/>
            <person name="Kallen N."/>
            <person name="Kersten P."/>
            <person name="Kohler A."/>
            <person name="Kuees U."/>
            <person name="Kumar T.K.A."/>
            <person name="Kuo A."/>
            <person name="LaButti K."/>
            <person name="Larrondo L.F."/>
            <person name="Lindquist E."/>
            <person name="Ling A."/>
            <person name="Lombard V."/>
            <person name="Lucas S."/>
            <person name="Lundell T."/>
            <person name="Martin R."/>
            <person name="McLaughlin D.J."/>
            <person name="Morgenstern I."/>
            <person name="Morin E."/>
            <person name="Murat C."/>
            <person name="Nagy L.G."/>
            <person name="Nolan M."/>
            <person name="Ohm R.A."/>
            <person name="Patyshakuliyeva A."/>
            <person name="Rokas A."/>
            <person name="Ruiz-Duenas F.J."/>
            <person name="Sabat G."/>
            <person name="Salamov A."/>
            <person name="Samejima M."/>
            <person name="Schmutz J."/>
            <person name="Slot J.C."/>
            <person name="St John F."/>
            <person name="Stenlid J."/>
            <person name="Sun H."/>
            <person name="Sun S."/>
            <person name="Syed K."/>
            <person name="Tsang A."/>
            <person name="Wiebenga A."/>
            <person name="Young D."/>
            <person name="Pisabarro A."/>
            <person name="Eastwood D.C."/>
            <person name="Martin F."/>
            <person name="Cullen D."/>
            <person name="Grigoriev I.V."/>
            <person name="Hibbett D.S."/>
        </authorList>
    </citation>
    <scope>NUCLEOTIDE SEQUENCE [LARGE SCALE GENOMIC DNA]</scope>
    <source>
        <strain evidence="9 10">ATCC 11539</strain>
    </source>
</reference>
<dbReference type="InterPro" id="IPR038665">
    <property type="entry name" value="Voltage-dep_anion_channel_sf"/>
</dbReference>
<dbReference type="GO" id="GO:0000319">
    <property type="term" value="F:sulfite transmembrane transporter activity"/>
    <property type="evidence" value="ECO:0007669"/>
    <property type="project" value="TreeGrafter"/>
</dbReference>
<comment type="similarity">
    <text evidence="2">Belongs to the tellurite-resistance/dicarboxylate transporter (TDT) family.</text>
</comment>
<dbReference type="InterPro" id="IPR051629">
    <property type="entry name" value="Sulfite_efflux_TDT"/>
</dbReference>
<gene>
    <name evidence="9" type="ORF">GLOTRDRAFT_104971</name>
</gene>
<keyword evidence="3" id="KW-0813">Transport</keyword>
<accession>S7RS46</accession>
<feature type="transmembrane region" description="Helical" evidence="8">
    <location>
        <begin position="6"/>
        <end position="26"/>
    </location>
</feature>
<dbReference type="HOGENOM" id="CLU_030057_6_0_1"/>
<organism evidence="9 10">
    <name type="scientific">Gloeophyllum trabeum (strain ATCC 11539 / FP-39264 / Madison 617)</name>
    <name type="common">Brown rot fungus</name>
    <dbReference type="NCBI Taxonomy" id="670483"/>
    <lineage>
        <taxon>Eukaryota</taxon>
        <taxon>Fungi</taxon>
        <taxon>Dikarya</taxon>
        <taxon>Basidiomycota</taxon>
        <taxon>Agaricomycotina</taxon>
        <taxon>Agaricomycetes</taxon>
        <taxon>Gloeophyllales</taxon>
        <taxon>Gloeophyllaceae</taxon>
        <taxon>Gloeophyllum</taxon>
    </lineage>
</organism>
<evidence type="ECO:0000256" key="2">
    <source>
        <dbReference type="ARBA" id="ARBA00008566"/>
    </source>
</evidence>
<feature type="transmembrane region" description="Helical" evidence="8">
    <location>
        <begin position="204"/>
        <end position="229"/>
    </location>
</feature>
<feature type="transmembrane region" description="Helical" evidence="8">
    <location>
        <begin position="119"/>
        <end position="137"/>
    </location>
</feature>
<evidence type="ECO:0000313" key="10">
    <source>
        <dbReference type="Proteomes" id="UP000030669"/>
    </source>
</evidence>
<sequence>MLTSIYFFLNLALFILTIICVTRYTLYKRSWSLMLHDSVQNAYLGCFPMGGTTLINVSVTLMYNEYGFGGKSYLYTIWAHWWRDVAGCRIARQDHFLDKMTAVWLLPVVTVIFPPSHDLITTLFSIALVTVGLMLAFTIMTIHLLCVIPHGLPLGGTIISTFIPLGPTGQRGCSVLLVGQSLKHFLPLHSGASEVLNSGSTGEIISVTCVCISFILWAIATMWLVYAMLGTLDSPRKARIPFKATAWDLIFPNVVVYANSNMQLYKALDLPFFRV</sequence>
<dbReference type="EMBL" id="KB469299">
    <property type="protein sequence ID" value="EPQ57450.1"/>
    <property type="molecule type" value="Genomic_DNA"/>
</dbReference>
<dbReference type="KEGG" id="gtr:GLOTRDRAFT_104971"/>
<evidence type="ECO:0000256" key="6">
    <source>
        <dbReference type="ARBA" id="ARBA00022989"/>
    </source>
</evidence>
<evidence type="ECO:0000256" key="4">
    <source>
        <dbReference type="ARBA" id="ARBA00022475"/>
    </source>
</evidence>
<dbReference type="AlphaFoldDB" id="S7RS46"/>
<dbReference type="PANTHER" id="PTHR31686:SF3">
    <property type="entry name" value="ACID TRANSPORT PROTEIN, PUTATIVE (AFU_ORTHOLOGUE AFUA_4G09410)-RELATED"/>
    <property type="match status" value="1"/>
</dbReference>
<name>S7RS46_GLOTA</name>
<dbReference type="Proteomes" id="UP000030669">
    <property type="component" value="Unassembled WGS sequence"/>
</dbReference>
<feature type="transmembrane region" description="Helical" evidence="8">
    <location>
        <begin position="144"/>
        <end position="165"/>
    </location>
</feature>
<evidence type="ECO:0000256" key="8">
    <source>
        <dbReference type="SAM" id="Phobius"/>
    </source>
</evidence>
<keyword evidence="5 8" id="KW-0812">Transmembrane</keyword>
<evidence type="ECO:0000256" key="5">
    <source>
        <dbReference type="ARBA" id="ARBA00022692"/>
    </source>
</evidence>
<dbReference type="Pfam" id="PF03595">
    <property type="entry name" value="SLAC1"/>
    <property type="match status" value="1"/>
</dbReference>
<keyword evidence="4" id="KW-1003">Cell membrane</keyword>
<dbReference type="InterPro" id="IPR004695">
    <property type="entry name" value="SLAC1/Mae1/Ssu1/TehA"/>
</dbReference>